<name>A0A6A6YHZ8_9PEZI</name>
<evidence type="ECO:0000256" key="2">
    <source>
        <dbReference type="ARBA" id="ARBA00022898"/>
    </source>
</evidence>
<dbReference type="InterPro" id="IPR015424">
    <property type="entry name" value="PyrdxlP-dep_Trfase"/>
</dbReference>
<keyword evidence="5" id="KW-1185">Reference proteome</keyword>
<dbReference type="InterPro" id="IPR005814">
    <property type="entry name" value="Aminotrans_3"/>
</dbReference>
<dbReference type="SUPFAM" id="SSF53383">
    <property type="entry name" value="PLP-dependent transferases"/>
    <property type="match status" value="1"/>
</dbReference>
<dbReference type="Proteomes" id="UP000504636">
    <property type="component" value="Unplaced"/>
</dbReference>
<evidence type="ECO:0000256" key="1">
    <source>
        <dbReference type="ARBA" id="ARBA00001933"/>
    </source>
</evidence>
<evidence type="ECO:0000313" key="4">
    <source>
        <dbReference type="EMBL" id="KAF2808153.1"/>
    </source>
</evidence>
<keyword evidence="4 6" id="KW-0032">Aminotransferase</keyword>
<accession>A0A6A6YHZ8</accession>
<dbReference type="RefSeq" id="XP_033575117.1">
    <property type="nucleotide sequence ID" value="XM_033722460.1"/>
</dbReference>
<dbReference type="InterPro" id="IPR015421">
    <property type="entry name" value="PyrdxlP-dep_Trfase_major"/>
</dbReference>
<comment type="similarity">
    <text evidence="3">Belongs to the class-III pyridoxal-phosphate-dependent aminotransferase family.</text>
</comment>
<evidence type="ECO:0000313" key="5">
    <source>
        <dbReference type="Proteomes" id="UP000504636"/>
    </source>
</evidence>
<dbReference type="InterPro" id="IPR015422">
    <property type="entry name" value="PyrdxlP-dep_Trfase_small"/>
</dbReference>
<reference evidence="6" key="3">
    <citation type="submission" date="2025-04" db="UniProtKB">
        <authorList>
            <consortium name="RefSeq"/>
        </authorList>
    </citation>
    <scope>IDENTIFICATION</scope>
    <source>
        <strain evidence="6">CBS 304.34</strain>
    </source>
</reference>
<keyword evidence="4" id="KW-0808">Transferase</keyword>
<evidence type="ECO:0000256" key="3">
    <source>
        <dbReference type="RuleBase" id="RU003560"/>
    </source>
</evidence>
<dbReference type="GO" id="GO:0030170">
    <property type="term" value="F:pyridoxal phosphate binding"/>
    <property type="evidence" value="ECO:0007669"/>
    <property type="project" value="InterPro"/>
</dbReference>
<dbReference type="Gene3D" id="3.40.640.10">
    <property type="entry name" value="Type I PLP-dependent aspartate aminotransferase-like (Major domain)"/>
    <property type="match status" value="1"/>
</dbReference>
<dbReference type="EMBL" id="MU003703">
    <property type="protein sequence ID" value="KAF2808153.1"/>
    <property type="molecule type" value="Genomic_DNA"/>
</dbReference>
<dbReference type="GO" id="GO:0008483">
    <property type="term" value="F:transaminase activity"/>
    <property type="evidence" value="ECO:0007669"/>
    <property type="project" value="UniProtKB-KW"/>
</dbReference>
<sequence>MSPGTILDSKPKTQLNYFSTKLPQAQTHARLNIALATAHQRYTTANPTSSRLHVEATSHLPGGNTRSVLHASPFPLYITSGTGNTLLDADGHHYLDLVGDMTAGLFGHSQLKIQMTLVKTISSVGLNLGATTSTESQFAAVIKERVKCIEQLRFCNSGTEANLYALIIAKIHTRRRKVLVFKGAYHGGVLGFAAGVAVNNVDRDEWLIGKYNDVAGLRELITQHKGELAAVLVEGMMGAGGGIPGSAEFLHAIQDECRFNSIIFILDEVMTFRLAPSGLQSTILHPITHQPLSPDLTTLGKNIAGGIGIGAFGGRADLMAVYDPRTSPVPHSGTFNNNSLAMACGLVALPQIYTPSACLELNALGDELRARLNEVGAGTKMKVTGLGAVNTVHFVPNPAAEIRSVEDLEVDYGGFEEALRGLFYFWAIEKGYWVATRGLISLILGTTREEVEGFVEVVREFVEEYRDALRV</sequence>
<organism evidence="4">
    <name type="scientific">Mytilinidion resinicola</name>
    <dbReference type="NCBI Taxonomy" id="574789"/>
    <lineage>
        <taxon>Eukaryota</taxon>
        <taxon>Fungi</taxon>
        <taxon>Dikarya</taxon>
        <taxon>Ascomycota</taxon>
        <taxon>Pezizomycotina</taxon>
        <taxon>Dothideomycetes</taxon>
        <taxon>Pleosporomycetidae</taxon>
        <taxon>Mytilinidiales</taxon>
        <taxon>Mytilinidiaceae</taxon>
        <taxon>Mytilinidion</taxon>
    </lineage>
</organism>
<keyword evidence="2 3" id="KW-0663">Pyridoxal phosphate</keyword>
<dbReference type="Pfam" id="PF00202">
    <property type="entry name" value="Aminotran_3"/>
    <property type="match status" value="1"/>
</dbReference>
<evidence type="ECO:0000313" key="6">
    <source>
        <dbReference type="RefSeq" id="XP_033575117.1"/>
    </source>
</evidence>
<proteinExistence type="inferred from homology"/>
<dbReference type="OrthoDB" id="425114at2759"/>
<protein>
    <submittedName>
        <fullName evidence="4 6">Acetylornithine aminotransferase</fullName>
    </submittedName>
</protein>
<gene>
    <name evidence="4 6" type="ORF">BDZ99DRAFT_48209</name>
</gene>
<reference evidence="6" key="2">
    <citation type="submission" date="2020-04" db="EMBL/GenBank/DDBJ databases">
        <authorList>
            <consortium name="NCBI Genome Project"/>
        </authorList>
    </citation>
    <scope>NUCLEOTIDE SEQUENCE</scope>
    <source>
        <strain evidence="6">CBS 304.34</strain>
    </source>
</reference>
<dbReference type="PANTHER" id="PTHR43713:SF3">
    <property type="entry name" value="GLUTAMATE-1-SEMIALDEHYDE 2,1-AMINOMUTASE 1, CHLOROPLASTIC-RELATED"/>
    <property type="match status" value="1"/>
</dbReference>
<dbReference type="AlphaFoldDB" id="A0A6A6YHZ8"/>
<reference evidence="4 6" key="1">
    <citation type="journal article" date="2020" name="Stud. Mycol.">
        <title>101 Dothideomycetes genomes: a test case for predicting lifestyles and emergence of pathogens.</title>
        <authorList>
            <person name="Haridas S."/>
            <person name="Albert R."/>
            <person name="Binder M."/>
            <person name="Bloem J."/>
            <person name="Labutti K."/>
            <person name="Salamov A."/>
            <person name="Andreopoulos B."/>
            <person name="Baker S."/>
            <person name="Barry K."/>
            <person name="Bills G."/>
            <person name="Bluhm B."/>
            <person name="Cannon C."/>
            <person name="Castanera R."/>
            <person name="Culley D."/>
            <person name="Daum C."/>
            <person name="Ezra D."/>
            <person name="Gonzalez J."/>
            <person name="Henrissat B."/>
            <person name="Kuo A."/>
            <person name="Liang C."/>
            <person name="Lipzen A."/>
            <person name="Lutzoni F."/>
            <person name="Magnuson J."/>
            <person name="Mondo S."/>
            <person name="Nolan M."/>
            <person name="Ohm R."/>
            <person name="Pangilinan J."/>
            <person name="Park H.-J."/>
            <person name="Ramirez L."/>
            <person name="Alfaro M."/>
            <person name="Sun H."/>
            <person name="Tritt A."/>
            <person name="Yoshinaga Y."/>
            <person name="Zwiers L.-H."/>
            <person name="Turgeon B."/>
            <person name="Goodwin S."/>
            <person name="Spatafora J."/>
            <person name="Crous P."/>
            <person name="Grigoriev I."/>
        </authorList>
    </citation>
    <scope>NUCLEOTIDE SEQUENCE</scope>
    <source>
        <strain evidence="4 6">CBS 304.34</strain>
    </source>
</reference>
<dbReference type="PANTHER" id="PTHR43713">
    <property type="entry name" value="GLUTAMATE-1-SEMIALDEHYDE 2,1-AMINOMUTASE"/>
    <property type="match status" value="1"/>
</dbReference>
<comment type="cofactor">
    <cofactor evidence="1">
        <name>pyridoxal 5'-phosphate</name>
        <dbReference type="ChEBI" id="CHEBI:597326"/>
    </cofactor>
</comment>
<dbReference type="Gene3D" id="3.90.1150.10">
    <property type="entry name" value="Aspartate Aminotransferase, domain 1"/>
    <property type="match status" value="1"/>
</dbReference>
<dbReference type="GeneID" id="54463353"/>